<dbReference type="Pfam" id="PF00392">
    <property type="entry name" value="GntR"/>
    <property type="match status" value="1"/>
</dbReference>
<reference evidence="5 6" key="1">
    <citation type="submission" date="2018-08" db="EMBL/GenBank/DDBJ databases">
        <title>Actinomadura spongicola sp. nov., isolated from marine sponge Leucetta chagosensis.</title>
        <authorList>
            <person name="Li L."/>
            <person name="Lin H.W."/>
        </authorList>
    </citation>
    <scope>NUCLEOTIDE SEQUENCE [LARGE SCALE GENOMIC DNA]</scope>
    <source>
        <strain evidence="5 6">LHW52907</strain>
    </source>
</reference>
<dbReference type="SUPFAM" id="SSF48008">
    <property type="entry name" value="GntR ligand-binding domain-like"/>
    <property type="match status" value="1"/>
</dbReference>
<dbReference type="OrthoDB" id="5182935at2"/>
<keyword evidence="2" id="KW-0238">DNA-binding</keyword>
<evidence type="ECO:0000256" key="3">
    <source>
        <dbReference type="ARBA" id="ARBA00023163"/>
    </source>
</evidence>
<dbReference type="CDD" id="cd07377">
    <property type="entry name" value="WHTH_GntR"/>
    <property type="match status" value="1"/>
</dbReference>
<evidence type="ECO:0000313" key="5">
    <source>
        <dbReference type="EMBL" id="RFS84304.1"/>
    </source>
</evidence>
<evidence type="ECO:0000259" key="4">
    <source>
        <dbReference type="PROSITE" id="PS50949"/>
    </source>
</evidence>
<dbReference type="PRINTS" id="PR00035">
    <property type="entry name" value="HTHGNTR"/>
</dbReference>
<dbReference type="EMBL" id="QVNQ01000005">
    <property type="protein sequence ID" value="RFS84304.1"/>
    <property type="molecule type" value="Genomic_DNA"/>
</dbReference>
<dbReference type="Pfam" id="PF07729">
    <property type="entry name" value="FCD"/>
    <property type="match status" value="1"/>
</dbReference>
<comment type="caution">
    <text evidence="5">The sequence shown here is derived from an EMBL/GenBank/DDBJ whole genome shotgun (WGS) entry which is preliminary data.</text>
</comment>
<dbReference type="InterPro" id="IPR008920">
    <property type="entry name" value="TF_FadR/GntR_C"/>
</dbReference>
<keyword evidence="6" id="KW-1185">Reference proteome</keyword>
<dbReference type="Gene3D" id="1.20.120.530">
    <property type="entry name" value="GntR ligand-binding domain-like"/>
    <property type="match status" value="1"/>
</dbReference>
<dbReference type="AlphaFoldDB" id="A0A372GG05"/>
<evidence type="ECO:0000256" key="2">
    <source>
        <dbReference type="ARBA" id="ARBA00023125"/>
    </source>
</evidence>
<dbReference type="SUPFAM" id="SSF46785">
    <property type="entry name" value="Winged helix' DNA-binding domain"/>
    <property type="match status" value="1"/>
</dbReference>
<keyword evidence="1" id="KW-0805">Transcription regulation</keyword>
<evidence type="ECO:0000256" key="1">
    <source>
        <dbReference type="ARBA" id="ARBA00023015"/>
    </source>
</evidence>
<accession>A0A372GG05</accession>
<dbReference type="GO" id="GO:0003700">
    <property type="term" value="F:DNA-binding transcription factor activity"/>
    <property type="evidence" value="ECO:0007669"/>
    <property type="project" value="InterPro"/>
</dbReference>
<name>A0A372GG05_9ACTN</name>
<dbReference type="Proteomes" id="UP000262882">
    <property type="component" value="Unassembled WGS sequence"/>
</dbReference>
<proteinExistence type="predicted"/>
<evidence type="ECO:0000313" key="6">
    <source>
        <dbReference type="Proteomes" id="UP000262882"/>
    </source>
</evidence>
<gene>
    <name evidence="5" type="ORF">D0T12_19490</name>
</gene>
<dbReference type="SMART" id="SM00345">
    <property type="entry name" value="HTH_GNTR"/>
    <property type="match status" value="1"/>
</dbReference>
<dbReference type="InterPro" id="IPR036390">
    <property type="entry name" value="WH_DNA-bd_sf"/>
</dbReference>
<dbReference type="SMART" id="SM00895">
    <property type="entry name" value="FCD"/>
    <property type="match status" value="1"/>
</dbReference>
<dbReference type="RefSeq" id="WP_117400994.1">
    <property type="nucleotide sequence ID" value="NZ_QVNQ01000005.1"/>
</dbReference>
<feature type="domain" description="HTH gntR-type" evidence="4">
    <location>
        <begin position="16"/>
        <end position="83"/>
    </location>
</feature>
<dbReference type="InterPro" id="IPR036388">
    <property type="entry name" value="WH-like_DNA-bd_sf"/>
</dbReference>
<protein>
    <submittedName>
        <fullName evidence="5">GntR family transcriptional regulator</fullName>
    </submittedName>
</protein>
<dbReference type="PANTHER" id="PTHR43537">
    <property type="entry name" value="TRANSCRIPTIONAL REGULATOR, GNTR FAMILY"/>
    <property type="match status" value="1"/>
</dbReference>
<dbReference type="PANTHER" id="PTHR43537:SF24">
    <property type="entry name" value="GLUCONATE OPERON TRANSCRIPTIONAL REPRESSOR"/>
    <property type="match status" value="1"/>
</dbReference>
<organism evidence="5 6">
    <name type="scientific">Actinomadura spongiicola</name>
    <dbReference type="NCBI Taxonomy" id="2303421"/>
    <lineage>
        <taxon>Bacteria</taxon>
        <taxon>Bacillati</taxon>
        <taxon>Actinomycetota</taxon>
        <taxon>Actinomycetes</taxon>
        <taxon>Streptosporangiales</taxon>
        <taxon>Thermomonosporaceae</taxon>
        <taxon>Actinomadura</taxon>
    </lineage>
</organism>
<dbReference type="InterPro" id="IPR011711">
    <property type="entry name" value="GntR_C"/>
</dbReference>
<sequence>MSTDQQAWRTQRRGGESLGHFVTRAIREAVVSGQLAPGERIPQEQIGSALEVSRIPVREALRQLESEGLVQLTPNSFARVAKLDFAEVSEIYLMRERLEPLAMELSVPGLTEAQLRHLGGLRDDIVGNRDNVETVLQLDREFHLACYGGAPARIRRLVGEFWNATQHARRAYRNVVKPDDDEHEVMRAEHFLIHEAIKAGNGEQAGALVRTHIARTRIRLQQEMSEGREA</sequence>
<dbReference type="Gene3D" id="1.10.10.10">
    <property type="entry name" value="Winged helix-like DNA-binding domain superfamily/Winged helix DNA-binding domain"/>
    <property type="match status" value="1"/>
</dbReference>
<dbReference type="InterPro" id="IPR000524">
    <property type="entry name" value="Tscrpt_reg_HTH_GntR"/>
</dbReference>
<keyword evidence="3" id="KW-0804">Transcription</keyword>
<dbReference type="PROSITE" id="PS50949">
    <property type="entry name" value="HTH_GNTR"/>
    <property type="match status" value="1"/>
</dbReference>
<dbReference type="GO" id="GO:0003677">
    <property type="term" value="F:DNA binding"/>
    <property type="evidence" value="ECO:0007669"/>
    <property type="project" value="UniProtKB-KW"/>
</dbReference>